<dbReference type="PROSITE" id="PS00233">
    <property type="entry name" value="CHIT_BIND_RR_1"/>
    <property type="match status" value="1"/>
</dbReference>
<proteinExistence type="predicted"/>
<keyword evidence="5" id="KW-1185">Reference proteome</keyword>
<keyword evidence="2" id="KW-0677">Repeat</keyword>
<dbReference type="InterPro" id="IPR031311">
    <property type="entry name" value="CHIT_BIND_RR_consensus"/>
</dbReference>
<evidence type="ECO:0000256" key="1">
    <source>
        <dbReference type="ARBA" id="ARBA00022460"/>
    </source>
</evidence>
<keyword evidence="1" id="KW-0193">Cuticle</keyword>
<dbReference type="OrthoDB" id="6630685at2759"/>
<dbReference type="PANTHER" id="PTHR12236">
    <property type="entry name" value="STRUCTURAL CONTITUENT OF CUTICLE"/>
    <property type="match status" value="1"/>
</dbReference>
<dbReference type="GO" id="GO:0031012">
    <property type="term" value="C:extracellular matrix"/>
    <property type="evidence" value="ECO:0007669"/>
    <property type="project" value="TreeGrafter"/>
</dbReference>
<gene>
    <name evidence="4" type="ORF">MELIAE_LOCUS4037</name>
</gene>
<reference evidence="4" key="1">
    <citation type="submission" date="2021-12" db="EMBL/GenBank/DDBJ databases">
        <authorList>
            <person name="King R."/>
        </authorList>
    </citation>
    <scope>NUCLEOTIDE SEQUENCE</scope>
</reference>
<feature type="signal peptide" evidence="3">
    <location>
        <begin position="1"/>
        <end position="17"/>
    </location>
</feature>
<dbReference type="Proteomes" id="UP001154078">
    <property type="component" value="Chromosome 2"/>
</dbReference>
<dbReference type="GO" id="GO:0005615">
    <property type="term" value="C:extracellular space"/>
    <property type="evidence" value="ECO:0007669"/>
    <property type="project" value="TreeGrafter"/>
</dbReference>
<dbReference type="GO" id="GO:0042302">
    <property type="term" value="F:structural constituent of cuticle"/>
    <property type="evidence" value="ECO:0007669"/>
    <property type="project" value="UniProtKB-KW"/>
</dbReference>
<organism evidence="4 5">
    <name type="scientific">Brassicogethes aeneus</name>
    <name type="common">Rape pollen beetle</name>
    <name type="synonym">Meligethes aeneus</name>
    <dbReference type="NCBI Taxonomy" id="1431903"/>
    <lineage>
        <taxon>Eukaryota</taxon>
        <taxon>Metazoa</taxon>
        <taxon>Ecdysozoa</taxon>
        <taxon>Arthropoda</taxon>
        <taxon>Hexapoda</taxon>
        <taxon>Insecta</taxon>
        <taxon>Pterygota</taxon>
        <taxon>Neoptera</taxon>
        <taxon>Endopterygota</taxon>
        <taxon>Coleoptera</taxon>
        <taxon>Polyphaga</taxon>
        <taxon>Cucujiformia</taxon>
        <taxon>Nitidulidae</taxon>
        <taxon>Meligethinae</taxon>
        <taxon>Brassicogethes</taxon>
    </lineage>
</organism>
<dbReference type="AlphaFoldDB" id="A0A9P0AZN7"/>
<dbReference type="PANTHER" id="PTHR12236:SF94">
    <property type="entry name" value="CCP84AA-RELATED"/>
    <property type="match status" value="1"/>
</dbReference>
<sequence>MLHKVFIFSIFFTLGHAGYESKTPGLGAYAKHTIAKYAKRPGQLPSRIPTNKIKFPQKYYPLEYTSTYVQSTASPYRDNFQSEVQNYPQTPSQYQYGYTVNDPHSGDSKNIQETRDGDMVRGFYSLIDADGTKRIVEYTADSKNGFNAVVRREPLQHF</sequence>
<evidence type="ECO:0000313" key="5">
    <source>
        <dbReference type="Proteomes" id="UP001154078"/>
    </source>
</evidence>
<keyword evidence="3" id="KW-0732">Signal</keyword>
<accession>A0A9P0AZN7</accession>
<name>A0A9P0AZN7_BRAAE</name>
<evidence type="ECO:0000313" key="4">
    <source>
        <dbReference type="EMBL" id="CAH0551431.1"/>
    </source>
</evidence>
<dbReference type="InterPro" id="IPR000618">
    <property type="entry name" value="Insect_cuticle"/>
</dbReference>
<feature type="chain" id="PRO_5040150394" evidence="3">
    <location>
        <begin position="18"/>
        <end position="158"/>
    </location>
</feature>
<dbReference type="Pfam" id="PF00379">
    <property type="entry name" value="Chitin_bind_4"/>
    <property type="match status" value="1"/>
</dbReference>
<dbReference type="InterPro" id="IPR051217">
    <property type="entry name" value="Insect_Cuticle_Struc_Prot"/>
</dbReference>
<protein>
    <submittedName>
        <fullName evidence="4">Uncharacterized protein</fullName>
    </submittedName>
</protein>
<dbReference type="EMBL" id="OV121133">
    <property type="protein sequence ID" value="CAH0551431.1"/>
    <property type="molecule type" value="Genomic_DNA"/>
</dbReference>
<evidence type="ECO:0000256" key="2">
    <source>
        <dbReference type="ARBA" id="ARBA00022737"/>
    </source>
</evidence>
<dbReference type="PRINTS" id="PR00947">
    <property type="entry name" value="CUTICLE"/>
</dbReference>
<evidence type="ECO:0000256" key="3">
    <source>
        <dbReference type="SAM" id="SignalP"/>
    </source>
</evidence>